<keyword evidence="2" id="KW-1185">Reference proteome</keyword>
<protein>
    <submittedName>
        <fullName evidence="1">Uncharacterized protein</fullName>
    </submittedName>
</protein>
<evidence type="ECO:0000313" key="1">
    <source>
        <dbReference type="EMBL" id="CAG7785938.1"/>
    </source>
</evidence>
<accession>A0A8J2P8Q3</accession>
<proteinExistence type="predicted"/>
<reference evidence="1" key="1">
    <citation type="submission" date="2021-06" db="EMBL/GenBank/DDBJ databases">
        <authorList>
            <person name="Hodson N. C."/>
            <person name="Mongue J. A."/>
            <person name="Jaron S. K."/>
        </authorList>
    </citation>
    <scope>NUCLEOTIDE SEQUENCE</scope>
</reference>
<dbReference type="Proteomes" id="UP000708208">
    <property type="component" value="Unassembled WGS sequence"/>
</dbReference>
<organism evidence="1 2">
    <name type="scientific">Allacma fusca</name>
    <dbReference type="NCBI Taxonomy" id="39272"/>
    <lineage>
        <taxon>Eukaryota</taxon>
        <taxon>Metazoa</taxon>
        <taxon>Ecdysozoa</taxon>
        <taxon>Arthropoda</taxon>
        <taxon>Hexapoda</taxon>
        <taxon>Collembola</taxon>
        <taxon>Symphypleona</taxon>
        <taxon>Sminthuridae</taxon>
        <taxon>Allacma</taxon>
    </lineage>
</organism>
<name>A0A8J2P8Q3_9HEXA</name>
<dbReference type="EMBL" id="CAJVCH010307674">
    <property type="protein sequence ID" value="CAG7785938.1"/>
    <property type="molecule type" value="Genomic_DNA"/>
</dbReference>
<dbReference type="AlphaFoldDB" id="A0A8J2P8Q3"/>
<comment type="caution">
    <text evidence="1">The sequence shown here is derived from an EMBL/GenBank/DDBJ whole genome shotgun (WGS) entry which is preliminary data.</text>
</comment>
<evidence type="ECO:0000313" key="2">
    <source>
        <dbReference type="Proteomes" id="UP000708208"/>
    </source>
</evidence>
<sequence>MKIGKENKFGGISKTLDITKQVVELVTADLWKSCLQDPIIINLRSCDDTSSDDDDDCDVSDALIDETVEL</sequence>
<gene>
    <name evidence="1" type="ORF">AFUS01_LOCUS24532</name>
</gene>